<dbReference type="PANTHER" id="PTHR43283:SF11">
    <property type="entry name" value="BETA-LACTAMASE-RELATED DOMAIN-CONTAINING PROTEIN"/>
    <property type="match status" value="1"/>
</dbReference>
<keyword evidence="1" id="KW-0378">Hydrolase</keyword>
<accession>D1CCV4</accession>
<evidence type="ECO:0000256" key="1">
    <source>
        <dbReference type="ARBA" id="ARBA00022801"/>
    </source>
</evidence>
<dbReference type="Gene3D" id="3.40.710.10">
    <property type="entry name" value="DD-peptidase/beta-lactamase superfamily"/>
    <property type="match status" value="1"/>
</dbReference>
<dbReference type="STRING" id="525904.Tter_1713"/>
<evidence type="ECO:0000313" key="4">
    <source>
        <dbReference type="Proteomes" id="UP000000323"/>
    </source>
</evidence>
<dbReference type="HOGENOM" id="CLU_020027_1_1_0"/>
<dbReference type="RefSeq" id="WP_012875653.1">
    <property type="nucleotide sequence ID" value="NC_013525.1"/>
</dbReference>
<dbReference type="InterPro" id="IPR050789">
    <property type="entry name" value="Diverse_Enzym_Activities"/>
</dbReference>
<proteinExistence type="predicted"/>
<dbReference type="Proteomes" id="UP000000323">
    <property type="component" value="Chromosome 1"/>
</dbReference>
<dbReference type="KEGG" id="ttr:Tter_1713"/>
<name>D1CCV4_THET1</name>
<dbReference type="InterPro" id="IPR012338">
    <property type="entry name" value="Beta-lactam/transpept-like"/>
</dbReference>
<keyword evidence="4" id="KW-1185">Reference proteome</keyword>
<evidence type="ECO:0000259" key="2">
    <source>
        <dbReference type="Pfam" id="PF00144"/>
    </source>
</evidence>
<reference evidence="4" key="1">
    <citation type="journal article" date="2010" name="Stand. Genomic Sci.">
        <title>Complete genome sequence of 'Thermobaculum terrenum' type strain (YNP1).</title>
        <authorList>
            <person name="Kiss H."/>
            <person name="Cleland D."/>
            <person name="Lapidus A."/>
            <person name="Lucas S."/>
            <person name="Glavina Del Rio T."/>
            <person name="Nolan M."/>
            <person name="Tice H."/>
            <person name="Han C."/>
            <person name="Goodwin L."/>
            <person name="Pitluck S."/>
            <person name="Liolios K."/>
            <person name="Ivanova N."/>
            <person name="Mavromatis K."/>
            <person name="Ovchinnikova G."/>
            <person name="Pati A."/>
            <person name="Chen A."/>
            <person name="Palaniappan K."/>
            <person name="Land M."/>
            <person name="Hauser L."/>
            <person name="Chang Y."/>
            <person name="Jeffries C."/>
            <person name="Lu M."/>
            <person name="Brettin T."/>
            <person name="Detter J."/>
            <person name="Goker M."/>
            <person name="Tindall B."/>
            <person name="Beck B."/>
            <person name="McDermott T."/>
            <person name="Woyke T."/>
            <person name="Bristow J."/>
            <person name="Eisen J."/>
            <person name="Markowitz V."/>
            <person name="Hugenholtz P."/>
            <person name="Kyrpides N."/>
            <person name="Klenk H."/>
            <person name="Cheng J."/>
        </authorList>
    </citation>
    <scope>NUCLEOTIDE SEQUENCE [LARGE SCALE GENOMIC DNA]</scope>
    <source>
        <strain evidence="4">ATCC BAA-798 / YNP1</strain>
    </source>
</reference>
<feature type="domain" description="Beta-lactamase-related" evidence="2">
    <location>
        <begin position="17"/>
        <end position="334"/>
    </location>
</feature>
<organism evidence="3 4">
    <name type="scientific">Thermobaculum terrenum (strain ATCC BAA-798 / CCMEE 7001 / YNP1)</name>
    <dbReference type="NCBI Taxonomy" id="525904"/>
    <lineage>
        <taxon>Bacteria</taxon>
        <taxon>Bacillati</taxon>
        <taxon>Chloroflexota</taxon>
        <taxon>Chloroflexia</taxon>
        <taxon>Candidatus Thermobaculales</taxon>
        <taxon>Candidatus Thermobaculaceae</taxon>
        <taxon>Thermobaculum</taxon>
    </lineage>
</organism>
<dbReference type="InterPro" id="IPR001466">
    <property type="entry name" value="Beta-lactam-related"/>
</dbReference>
<dbReference type="SUPFAM" id="SSF56601">
    <property type="entry name" value="beta-lactamase/transpeptidase-like"/>
    <property type="match status" value="1"/>
</dbReference>
<gene>
    <name evidence="3" type="ordered locus">Tter_1713</name>
</gene>
<evidence type="ECO:0000313" key="3">
    <source>
        <dbReference type="EMBL" id="ACZ42619.1"/>
    </source>
</evidence>
<dbReference type="Pfam" id="PF00144">
    <property type="entry name" value="Beta-lactamase"/>
    <property type="match status" value="1"/>
</dbReference>
<dbReference type="AlphaFoldDB" id="D1CCV4"/>
<sequence length="347" mass="38436">MEATLTVDTKGLQQAAEIAEEAVRSGDHPTAVIAVANAEETLWSHVVPGQDNAKIESIFLLASITKPITATAVMQMVERGRLLLSDPVIKYVPEFGKHGKEHVTVFHLLTHTSGLAEEWAWQQMQTVSQPSHHELVKAACESYLQFEPGTNYQYCSLSFSILAEIVSRLTGLRFAEYLSKYVFEPLGMQHTSFAPADRTLAMPVHDFGSEEQLEGFIRMEVAGGGLWSTASDMVKFGQAFLRGGQLNGYRLLSPPAVNTMTRLYTHGMKEVTPEGQRDAAYALGWGKRRNDADLLGSEEMFMHGGATGTLLAIDPKWQLVFVYLTNRWDVEHDTARKILNAVYGSIT</sequence>
<dbReference type="GO" id="GO:0016787">
    <property type="term" value="F:hydrolase activity"/>
    <property type="evidence" value="ECO:0007669"/>
    <property type="project" value="UniProtKB-KW"/>
</dbReference>
<dbReference type="EMBL" id="CP001825">
    <property type="protein sequence ID" value="ACZ42619.1"/>
    <property type="molecule type" value="Genomic_DNA"/>
</dbReference>
<dbReference type="PANTHER" id="PTHR43283">
    <property type="entry name" value="BETA-LACTAMASE-RELATED"/>
    <property type="match status" value="1"/>
</dbReference>
<dbReference type="eggNOG" id="COG1680">
    <property type="taxonomic scope" value="Bacteria"/>
</dbReference>
<protein>
    <submittedName>
        <fullName evidence="3">Beta-lactamase</fullName>
    </submittedName>
</protein>